<reference evidence="3 4" key="1">
    <citation type="submission" date="2019-08" db="EMBL/GenBank/DDBJ databases">
        <title>Draft genome sequence of Lysobacter sp. UKS-15.</title>
        <authorList>
            <person name="Im W.-T."/>
        </authorList>
    </citation>
    <scope>NUCLEOTIDE SEQUENCE [LARGE SCALE GENOMIC DNA]</scope>
    <source>
        <strain evidence="3 4">UKS-15</strain>
    </source>
</reference>
<evidence type="ECO:0000313" key="4">
    <source>
        <dbReference type="Proteomes" id="UP000323164"/>
    </source>
</evidence>
<gene>
    <name evidence="3" type="ORF">FW784_01515</name>
</gene>
<dbReference type="Proteomes" id="UP000323164">
    <property type="component" value="Unassembled WGS sequence"/>
</dbReference>
<feature type="signal peptide" evidence="1">
    <location>
        <begin position="1"/>
        <end position="23"/>
    </location>
</feature>
<dbReference type="InterPro" id="IPR025240">
    <property type="entry name" value="DUF4189"/>
</dbReference>
<dbReference type="EMBL" id="VTRV01000008">
    <property type="protein sequence ID" value="TZF91482.1"/>
    <property type="molecule type" value="Genomic_DNA"/>
</dbReference>
<proteinExistence type="predicted"/>
<feature type="chain" id="PRO_5022912875" evidence="1">
    <location>
        <begin position="24"/>
        <end position="171"/>
    </location>
</feature>
<dbReference type="AlphaFoldDB" id="A0A5D8ZBI9"/>
<dbReference type="RefSeq" id="WP_149351592.1">
    <property type="nucleotide sequence ID" value="NZ_VTRV01000008.1"/>
</dbReference>
<organism evidence="3 4">
    <name type="scientific">Cognatilysobacter lacus</name>
    <dbReference type="NCBI Taxonomy" id="1643323"/>
    <lineage>
        <taxon>Bacteria</taxon>
        <taxon>Pseudomonadati</taxon>
        <taxon>Pseudomonadota</taxon>
        <taxon>Gammaproteobacteria</taxon>
        <taxon>Lysobacterales</taxon>
        <taxon>Lysobacteraceae</taxon>
        <taxon>Cognatilysobacter</taxon>
    </lineage>
</organism>
<evidence type="ECO:0000256" key="1">
    <source>
        <dbReference type="SAM" id="SignalP"/>
    </source>
</evidence>
<keyword evidence="4" id="KW-1185">Reference proteome</keyword>
<dbReference type="OrthoDB" id="6025779at2"/>
<feature type="domain" description="DUF4189" evidence="2">
    <location>
        <begin position="64"/>
        <end position="161"/>
    </location>
</feature>
<name>A0A5D8ZBI9_9GAMM</name>
<sequence length="171" mass="17634">MMFRSKAAAALFVVSVSASTAVAQTACPVGVNPGSPQCGPSPVAEPSLPPRINYVPAGEWIYTWGAIAIDGPTGAVGTSVNAASSNGANSTALRKCASLGGEHCELSISYVNQCAAIAWPKNLGHRIGVSSGPDLPEASKRALNFCTSNGGGDCDVVYTHCELPYFRSFQR</sequence>
<accession>A0A5D8ZBI9</accession>
<protein>
    <submittedName>
        <fullName evidence="3">DUF4189 domain-containing protein</fullName>
    </submittedName>
</protein>
<dbReference type="Pfam" id="PF13827">
    <property type="entry name" value="DUF4189"/>
    <property type="match status" value="1"/>
</dbReference>
<evidence type="ECO:0000313" key="3">
    <source>
        <dbReference type="EMBL" id="TZF91482.1"/>
    </source>
</evidence>
<evidence type="ECO:0000259" key="2">
    <source>
        <dbReference type="Pfam" id="PF13827"/>
    </source>
</evidence>
<comment type="caution">
    <text evidence="3">The sequence shown here is derived from an EMBL/GenBank/DDBJ whole genome shotgun (WGS) entry which is preliminary data.</text>
</comment>
<keyword evidence="1" id="KW-0732">Signal</keyword>